<evidence type="ECO:0000256" key="1">
    <source>
        <dbReference type="ARBA" id="ARBA00022553"/>
    </source>
</evidence>
<dbReference type="Gene3D" id="3.40.50.300">
    <property type="entry name" value="P-loop containing nucleotide triphosphate hydrolases"/>
    <property type="match status" value="1"/>
</dbReference>
<dbReference type="Proteomes" id="UP001155059">
    <property type="component" value="Unassembled WGS sequence"/>
</dbReference>
<dbReference type="InterPro" id="IPR058031">
    <property type="entry name" value="AAA_lid_NorR"/>
</dbReference>
<evidence type="ECO:0000313" key="11">
    <source>
        <dbReference type="EMBL" id="MCK9800004.1"/>
    </source>
</evidence>
<dbReference type="Gene3D" id="1.10.8.60">
    <property type="match status" value="1"/>
</dbReference>
<dbReference type="PROSITE" id="PS00688">
    <property type="entry name" value="SIGMA54_INTERACT_3"/>
    <property type="match status" value="1"/>
</dbReference>
<dbReference type="PANTHER" id="PTHR32071">
    <property type="entry name" value="TRANSCRIPTIONAL REGULATORY PROTEIN"/>
    <property type="match status" value="1"/>
</dbReference>
<dbReference type="Pfam" id="PF02954">
    <property type="entry name" value="HTH_8"/>
    <property type="match status" value="1"/>
</dbReference>
<dbReference type="RefSeq" id="WP_268266082.1">
    <property type="nucleotide sequence ID" value="NZ_JALQCW010000056.1"/>
</dbReference>
<sequence>MTHNLLVVDDEPKLCDLLSSALSQNGVQVFTASNGLHALKVLEQEEIDLVISDWRMPGMDGPQLLAEIKQRYPSLPVIVMTAYSTVKNAVQSMRNGAFDYIAKPFDIDELDITVSKALQFRDILKDNQRMRAELDEHRQIDSLVGDSPTFRRVLQAVDSVRESNATILLTGESGTGKEMVARAIHQHGNRADKPFVAVNCAAIPEGLLESEMFGHRKGAFTGAVADRVGRFQQADKGTLFLDEVGDMPLALQAKILRALQERVVEPVGDPRARKVDVRVIAATNKDLLQAVADKTFREDLYYRLNVFPIPLPALRERTEDIAPLARHFAHTLGATAGKRLSGFSAEALRVMSEYRWPGNIRELQNCVERATIVASGTQIEECDLPGYLFSTPVTSAEASTAALGTSNAVPSDLEAALAEVEKAYILAALQQSQGVQAAAAQLIGISERSFWYRLKKLGIQVDKIVR</sequence>
<dbReference type="InterPro" id="IPR009057">
    <property type="entry name" value="Homeodomain-like_sf"/>
</dbReference>
<dbReference type="InterPro" id="IPR011006">
    <property type="entry name" value="CheY-like_superfamily"/>
</dbReference>
<dbReference type="CDD" id="cd00009">
    <property type="entry name" value="AAA"/>
    <property type="match status" value="1"/>
</dbReference>
<dbReference type="InterPro" id="IPR027417">
    <property type="entry name" value="P-loop_NTPase"/>
</dbReference>
<dbReference type="AlphaFoldDB" id="A0A9X2C893"/>
<evidence type="ECO:0000256" key="7">
    <source>
        <dbReference type="ARBA" id="ARBA00023163"/>
    </source>
</evidence>
<keyword evidence="1 8" id="KW-0597">Phosphoprotein</keyword>
<dbReference type="InterPro" id="IPR025944">
    <property type="entry name" value="Sigma_54_int_dom_CS"/>
</dbReference>
<evidence type="ECO:0000256" key="2">
    <source>
        <dbReference type="ARBA" id="ARBA00022741"/>
    </source>
</evidence>
<evidence type="ECO:0000256" key="8">
    <source>
        <dbReference type="PROSITE-ProRule" id="PRU00169"/>
    </source>
</evidence>
<dbReference type="GO" id="GO:0043565">
    <property type="term" value="F:sequence-specific DNA binding"/>
    <property type="evidence" value="ECO:0007669"/>
    <property type="project" value="InterPro"/>
</dbReference>
<dbReference type="PROSITE" id="PS50110">
    <property type="entry name" value="RESPONSE_REGULATORY"/>
    <property type="match status" value="1"/>
</dbReference>
<keyword evidence="7" id="KW-0804">Transcription</keyword>
<comment type="caution">
    <text evidence="11">The sequence shown here is derived from an EMBL/GenBank/DDBJ whole genome shotgun (WGS) entry which is preliminary data.</text>
</comment>
<evidence type="ECO:0000256" key="4">
    <source>
        <dbReference type="ARBA" id="ARBA00023012"/>
    </source>
</evidence>
<dbReference type="SUPFAM" id="SSF52540">
    <property type="entry name" value="P-loop containing nucleoside triphosphate hydrolases"/>
    <property type="match status" value="1"/>
</dbReference>
<dbReference type="GO" id="GO:0006355">
    <property type="term" value="P:regulation of DNA-templated transcription"/>
    <property type="evidence" value="ECO:0007669"/>
    <property type="project" value="InterPro"/>
</dbReference>
<dbReference type="SMART" id="SM00382">
    <property type="entry name" value="AAA"/>
    <property type="match status" value="1"/>
</dbReference>
<evidence type="ECO:0000259" key="9">
    <source>
        <dbReference type="PROSITE" id="PS50045"/>
    </source>
</evidence>
<feature type="domain" description="Sigma-54 factor interaction" evidence="9">
    <location>
        <begin position="143"/>
        <end position="372"/>
    </location>
</feature>
<dbReference type="InterPro" id="IPR003593">
    <property type="entry name" value="AAA+_ATPase"/>
</dbReference>
<dbReference type="InterPro" id="IPR002197">
    <property type="entry name" value="HTH_Fis"/>
</dbReference>
<reference evidence="11 12" key="1">
    <citation type="journal article" date="2022" name="Int. J. Syst. Evol. Microbiol.">
        <title>Pseudomonas aegrilactucae sp. nov. and Pseudomonas morbosilactucae sp. nov., pathogens causing bacterial rot of lettuce in Japan.</title>
        <authorList>
            <person name="Sawada H."/>
            <person name="Fujikawa T."/>
            <person name="Satou M."/>
        </authorList>
    </citation>
    <scope>NUCLEOTIDE SEQUENCE [LARGE SCALE GENOMIC DNA]</scope>
    <source>
        <strain evidence="11 12">MAFF 302030</strain>
    </source>
</reference>
<dbReference type="InterPro" id="IPR025662">
    <property type="entry name" value="Sigma_54_int_dom_ATP-bd_1"/>
</dbReference>
<dbReference type="GO" id="GO:0000160">
    <property type="term" value="P:phosphorelay signal transduction system"/>
    <property type="evidence" value="ECO:0007669"/>
    <property type="project" value="UniProtKB-KW"/>
</dbReference>
<dbReference type="PROSITE" id="PS00676">
    <property type="entry name" value="SIGMA54_INTERACT_2"/>
    <property type="match status" value="1"/>
</dbReference>
<dbReference type="PROSITE" id="PS00675">
    <property type="entry name" value="SIGMA54_INTERACT_1"/>
    <property type="match status" value="1"/>
</dbReference>
<gene>
    <name evidence="11" type="ORF">M1B34_20420</name>
</gene>
<dbReference type="Gene3D" id="1.10.10.60">
    <property type="entry name" value="Homeodomain-like"/>
    <property type="match status" value="1"/>
</dbReference>
<dbReference type="InterPro" id="IPR002078">
    <property type="entry name" value="Sigma_54_int"/>
</dbReference>
<evidence type="ECO:0000256" key="3">
    <source>
        <dbReference type="ARBA" id="ARBA00022840"/>
    </source>
</evidence>
<proteinExistence type="predicted"/>
<keyword evidence="3" id="KW-0067">ATP-binding</keyword>
<keyword evidence="5" id="KW-0805">Transcription regulation</keyword>
<feature type="modified residue" description="4-aspartylphosphate" evidence="8">
    <location>
        <position position="53"/>
    </location>
</feature>
<dbReference type="InterPro" id="IPR001789">
    <property type="entry name" value="Sig_transdc_resp-reg_receiver"/>
</dbReference>
<evidence type="ECO:0000256" key="6">
    <source>
        <dbReference type="ARBA" id="ARBA00023125"/>
    </source>
</evidence>
<reference evidence="11 12" key="2">
    <citation type="journal article" date="2023" name="Plant Pathol.">
        <title>Dismantling and reorganizing Pseudomonas marginalis sensu#lato.</title>
        <authorList>
            <person name="Sawada H."/>
            <person name="Fujikawa T."/>
            <person name="Satou M."/>
        </authorList>
    </citation>
    <scope>NUCLEOTIDE SEQUENCE [LARGE SCALE GENOMIC DNA]</scope>
    <source>
        <strain evidence="11 12">MAFF 302030</strain>
    </source>
</reference>
<dbReference type="Pfam" id="PF00072">
    <property type="entry name" value="Response_reg"/>
    <property type="match status" value="1"/>
</dbReference>
<keyword evidence="4" id="KW-0902">Two-component regulatory system</keyword>
<accession>A0A9X2C893</accession>
<dbReference type="InterPro" id="IPR025943">
    <property type="entry name" value="Sigma_54_int_dom_ATP-bd_2"/>
</dbReference>
<dbReference type="Gene3D" id="3.40.50.2300">
    <property type="match status" value="1"/>
</dbReference>
<evidence type="ECO:0000259" key="10">
    <source>
        <dbReference type="PROSITE" id="PS50110"/>
    </source>
</evidence>
<name>A0A9X2C893_9PSED</name>
<dbReference type="PROSITE" id="PS50045">
    <property type="entry name" value="SIGMA54_INTERACT_4"/>
    <property type="match status" value="1"/>
</dbReference>
<keyword evidence="6" id="KW-0238">DNA-binding</keyword>
<feature type="domain" description="Response regulatory" evidence="10">
    <location>
        <begin position="4"/>
        <end position="118"/>
    </location>
</feature>
<protein>
    <submittedName>
        <fullName evidence="11">Sigma-54 dependent transcriptional regulator</fullName>
    </submittedName>
</protein>
<dbReference type="PRINTS" id="PR01590">
    <property type="entry name" value="HTHFIS"/>
</dbReference>
<dbReference type="PANTHER" id="PTHR32071:SF122">
    <property type="entry name" value="SIGMA FACTOR"/>
    <property type="match status" value="1"/>
</dbReference>
<dbReference type="GO" id="GO:0005524">
    <property type="term" value="F:ATP binding"/>
    <property type="evidence" value="ECO:0007669"/>
    <property type="project" value="UniProtKB-KW"/>
</dbReference>
<keyword evidence="2" id="KW-0547">Nucleotide-binding</keyword>
<evidence type="ECO:0000256" key="5">
    <source>
        <dbReference type="ARBA" id="ARBA00023015"/>
    </source>
</evidence>
<dbReference type="SMART" id="SM00448">
    <property type="entry name" value="REC"/>
    <property type="match status" value="1"/>
</dbReference>
<organism evidence="11 12">
    <name type="scientific">Pseudomonas morbosilactucae</name>
    <dbReference type="NCBI Taxonomy" id="2938197"/>
    <lineage>
        <taxon>Bacteria</taxon>
        <taxon>Pseudomonadati</taxon>
        <taxon>Pseudomonadota</taxon>
        <taxon>Gammaproteobacteria</taxon>
        <taxon>Pseudomonadales</taxon>
        <taxon>Pseudomonadaceae</taxon>
        <taxon>Pseudomonas</taxon>
    </lineage>
</organism>
<dbReference type="Pfam" id="PF25601">
    <property type="entry name" value="AAA_lid_14"/>
    <property type="match status" value="1"/>
</dbReference>
<dbReference type="SUPFAM" id="SSF46689">
    <property type="entry name" value="Homeodomain-like"/>
    <property type="match status" value="1"/>
</dbReference>
<dbReference type="Pfam" id="PF00158">
    <property type="entry name" value="Sigma54_activat"/>
    <property type="match status" value="1"/>
</dbReference>
<evidence type="ECO:0000313" key="12">
    <source>
        <dbReference type="Proteomes" id="UP001155059"/>
    </source>
</evidence>
<dbReference type="FunFam" id="3.40.50.300:FF:000006">
    <property type="entry name" value="DNA-binding transcriptional regulator NtrC"/>
    <property type="match status" value="1"/>
</dbReference>
<dbReference type="EMBL" id="JALQCW010000056">
    <property type="protein sequence ID" value="MCK9800004.1"/>
    <property type="molecule type" value="Genomic_DNA"/>
</dbReference>
<dbReference type="SUPFAM" id="SSF52172">
    <property type="entry name" value="CheY-like"/>
    <property type="match status" value="1"/>
</dbReference>
<dbReference type="FunFam" id="3.40.50.2300:FF:000018">
    <property type="entry name" value="DNA-binding transcriptional regulator NtrC"/>
    <property type="match status" value="1"/>
</dbReference>